<dbReference type="WBParaSite" id="ALUE_0000589201-mRNA-1">
    <property type="protein sequence ID" value="ALUE_0000589201-mRNA-1"/>
    <property type="gene ID" value="ALUE_0000589201"/>
</dbReference>
<sequence length="99" mass="10759">MDEKFVAFSFSVCALAWCILYHPVASALIAAALVVYLVSINIENVATATTTEVTRLRRGGLDNAHNCSSSRSWKDKFSSPIVTNQVPTMVNLFEGYASA</sequence>
<keyword evidence="1" id="KW-1185">Reference proteome</keyword>
<dbReference type="AlphaFoldDB" id="A0A0M3HTD6"/>
<reference evidence="2" key="1">
    <citation type="submission" date="2017-02" db="UniProtKB">
        <authorList>
            <consortium name="WormBaseParasite"/>
        </authorList>
    </citation>
    <scope>IDENTIFICATION</scope>
</reference>
<accession>A0A0M3HTD6</accession>
<evidence type="ECO:0000313" key="1">
    <source>
        <dbReference type="Proteomes" id="UP000036681"/>
    </source>
</evidence>
<name>A0A0M3HTD6_ASCLU</name>
<protein>
    <submittedName>
        <fullName evidence="2">Secreted protein</fullName>
    </submittedName>
</protein>
<proteinExistence type="predicted"/>
<dbReference type="Proteomes" id="UP000036681">
    <property type="component" value="Unplaced"/>
</dbReference>
<organism evidence="1 2">
    <name type="scientific">Ascaris lumbricoides</name>
    <name type="common">Giant roundworm</name>
    <dbReference type="NCBI Taxonomy" id="6252"/>
    <lineage>
        <taxon>Eukaryota</taxon>
        <taxon>Metazoa</taxon>
        <taxon>Ecdysozoa</taxon>
        <taxon>Nematoda</taxon>
        <taxon>Chromadorea</taxon>
        <taxon>Rhabditida</taxon>
        <taxon>Spirurina</taxon>
        <taxon>Ascaridomorpha</taxon>
        <taxon>Ascaridoidea</taxon>
        <taxon>Ascarididae</taxon>
        <taxon>Ascaris</taxon>
    </lineage>
</organism>
<evidence type="ECO:0000313" key="2">
    <source>
        <dbReference type="WBParaSite" id="ALUE_0000589201-mRNA-1"/>
    </source>
</evidence>